<accession>A0A346PNU0</accession>
<evidence type="ECO:0000313" key="6">
    <source>
        <dbReference type="EMBL" id="AXR81185.1"/>
    </source>
</evidence>
<feature type="transmembrane region" description="Helical" evidence="5">
    <location>
        <begin position="12"/>
        <end position="36"/>
    </location>
</feature>
<dbReference type="Proteomes" id="UP000258613">
    <property type="component" value="Chromosome"/>
</dbReference>
<evidence type="ECO:0000256" key="3">
    <source>
        <dbReference type="ARBA" id="ARBA00022440"/>
    </source>
</evidence>
<keyword evidence="7" id="KW-1185">Reference proteome</keyword>
<keyword evidence="6" id="KW-0282">Flagellum</keyword>
<dbReference type="InterPro" id="IPR013373">
    <property type="entry name" value="Flagellin/pilin_N_arc"/>
</dbReference>
<keyword evidence="5" id="KW-1133">Transmembrane helix</keyword>
<protein>
    <recommendedName>
        <fullName evidence="4">Flagellin</fullName>
    </recommendedName>
</protein>
<evidence type="ECO:0000256" key="4">
    <source>
        <dbReference type="RuleBase" id="RU361282"/>
    </source>
</evidence>
<keyword evidence="6" id="KW-0969">Cilium</keyword>
<proteinExistence type="inferred from homology"/>
<comment type="subcellular location">
    <subcellularLocation>
        <location evidence="1 4">Archaeal flagellum</location>
    </subcellularLocation>
</comment>
<reference evidence="7" key="1">
    <citation type="submission" date="2018-02" db="EMBL/GenBank/DDBJ databases">
        <title>Phenotypic and genomic properties of facultatively anaerobic sulfur-reducing natronoarchaea from hypersaline soda lakes.</title>
        <authorList>
            <person name="Sorokin D.Y."/>
            <person name="Kublanov I.V."/>
            <person name="Roman P."/>
            <person name="Sinninghe Damste J.S."/>
            <person name="Golyshin P.N."/>
            <person name="Rojo D."/>
            <person name="Ciordia S."/>
            <person name="Mena M.D.C."/>
            <person name="Ferrer M."/>
            <person name="Messina E."/>
            <person name="Smedile F."/>
            <person name="La Spada G."/>
            <person name="La Cono V."/>
            <person name="Yakimov M.M."/>
        </authorList>
    </citation>
    <scope>NUCLEOTIDE SEQUENCE [LARGE SCALE GENOMIC DNA]</scope>
    <source>
        <strain evidence="7">AArc-Mg</strain>
    </source>
</reference>
<evidence type="ECO:0000256" key="2">
    <source>
        <dbReference type="ARBA" id="ARBA00010256"/>
    </source>
</evidence>
<dbReference type="KEGG" id="nag:AArcMg_1169"/>
<organism evidence="6 7">
    <name type="scientific">Natrarchaeobaculum sulfurireducens</name>
    <dbReference type="NCBI Taxonomy" id="2044521"/>
    <lineage>
        <taxon>Archaea</taxon>
        <taxon>Methanobacteriati</taxon>
        <taxon>Methanobacteriota</taxon>
        <taxon>Stenosarchaea group</taxon>
        <taxon>Halobacteria</taxon>
        <taxon>Halobacteriales</taxon>
        <taxon>Natrialbaceae</taxon>
        <taxon>Natrarchaeobaculum</taxon>
    </lineage>
</organism>
<dbReference type="Pfam" id="PF01917">
    <property type="entry name" value="Flagellin_arch-type"/>
    <property type="match status" value="1"/>
</dbReference>
<dbReference type="InterPro" id="IPR002774">
    <property type="entry name" value="Flagellin_arc-type"/>
</dbReference>
<dbReference type="PANTHER" id="PTHR35903">
    <property type="entry name" value="FLAGELLIN B1"/>
    <property type="match status" value="1"/>
</dbReference>
<dbReference type="GO" id="GO:0005198">
    <property type="term" value="F:structural molecule activity"/>
    <property type="evidence" value="ECO:0007669"/>
    <property type="project" value="InterPro"/>
</dbReference>
<dbReference type="AlphaFoldDB" id="A0A346PNU0"/>
<name>A0A346PNU0_9EURY</name>
<comment type="similarity">
    <text evidence="2 4">Belongs to the archaeal flagellin family.</text>
</comment>
<dbReference type="GO" id="GO:0097589">
    <property type="term" value="C:archaeal-type flagellum"/>
    <property type="evidence" value="ECO:0007669"/>
    <property type="project" value="UniProtKB-SubCell"/>
</dbReference>
<dbReference type="OrthoDB" id="102632at2157"/>
<sequence>MFVDNNSDDRGQVGIGTLIVFIAMVLVAAIAAGVLINTAGFLQAQAEATGEESTELVSERIDATTAVGTVADDDGADDGALQEISVGVTASAGADDIALDDTVIQVVGPEGQENLVYADDGSSITEATELDDNNFVAVDSEDGDFQDGTDAVLSDDNGDFTLVFNPEAGPFGDGDGEDAFGEGDTATMDIVSPASATTSVELNAPDLFSDDGEAVRL</sequence>
<dbReference type="GO" id="GO:0097588">
    <property type="term" value="P:archaeal or bacterial-type flagellum-dependent cell motility"/>
    <property type="evidence" value="ECO:0007669"/>
    <property type="project" value="InterPro"/>
</dbReference>
<evidence type="ECO:0000256" key="5">
    <source>
        <dbReference type="SAM" id="Phobius"/>
    </source>
</evidence>
<dbReference type="PANTHER" id="PTHR35903:SF1">
    <property type="entry name" value="FLAGELLIN B1"/>
    <property type="match status" value="1"/>
</dbReference>
<keyword evidence="6" id="KW-0966">Cell projection</keyword>
<dbReference type="EMBL" id="CP027033">
    <property type="protein sequence ID" value="AXR81185.1"/>
    <property type="molecule type" value="Genomic_DNA"/>
</dbReference>
<dbReference type="GeneID" id="37641664"/>
<evidence type="ECO:0000313" key="7">
    <source>
        <dbReference type="Proteomes" id="UP000258613"/>
    </source>
</evidence>
<keyword evidence="5" id="KW-0472">Membrane</keyword>
<dbReference type="NCBIfam" id="TIGR02537">
    <property type="entry name" value="arch_flag_Nterm"/>
    <property type="match status" value="1"/>
</dbReference>
<gene>
    <name evidence="6" type="ORF">AArcMg_1169</name>
</gene>
<comment type="function">
    <text evidence="4">Flagellin is the subunit protein which polymerizes to form the filaments of archaeal flagella.</text>
</comment>
<evidence type="ECO:0000256" key="1">
    <source>
        <dbReference type="ARBA" id="ARBA00004618"/>
    </source>
</evidence>
<dbReference type="RefSeq" id="WP_117367910.1">
    <property type="nucleotide sequence ID" value="NZ_CP027033.1"/>
</dbReference>
<keyword evidence="3 4" id="KW-0974">Archaeal flagellum</keyword>
<keyword evidence="5" id="KW-0812">Transmembrane</keyword>